<dbReference type="EMBL" id="CAWUFR010000002">
    <property type="protein sequence ID" value="CAK6949876.1"/>
    <property type="molecule type" value="Genomic_DNA"/>
</dbReference>
<protein>
    <submittedName>
        <fullName evidence="4">Uncharacterized protein ppp1r3aa isoform X1</fullName>
    </submittedName>
</protein>
<proteinExistence type="predicted"/>
<dbReference type="PANTHER" id="PTHR12307">
    <property type="entry name" value="PROTEIN PHOSPHATASE 1 REGULATORY SUBUNIT"/>
    <property type="match status" value="1"/>
</dbReference>
<dbReference type="PANTHER" id="PTHR12307:SF2">
    <property type="entry name" value="PROTEIN PHOSPHATASE 1 REGULATORY SUBUNIT 3A"/>
    <property type="match status" value="1"/>
</dbReference>
<dbReference type="InterPro" id="IPR005036">
    <property type="entry name" value="CBM21_dom"/>
</dbReference>
<dbReference type="Pfam" id="PF03370">
    <property type="entry name" value="CBM_21"/>
    <property type="match status" value="1"/>
</dbReference>
<feature type="compositionally biased region" description="Acidic residues" evidence="1">
    <location>
        <begin position="42"/>
        <end position="52"/>
    </location>
</feature>
<dbReference type="PROSITE" id="PS51159">
    <property type="entry name" value="CBM21"/>
    <property type="match status" value="1"/>
</dbReference>
<evidence type="ECO:0000313" key="4">
    <source>
        <dbReference type="EMBL" id="CAK6949876.1"/>
    </source>
</evidence>
<accession>A0AAV1MTR0</accession>
<dbReference type="CDD" id="cd22255">
    <property type="entry name" value="PBD_PPP1R3A"/>
    <property type="match status" value="1"/>
</dbReference>
<reference evidence="4 5" key="1">
    <citation type="submission" date="2024-01" db="EMBL/GenBank/DDBJ databases">
        <authorList>
            <person name="Alioto T."/>
            <person name="Alioto T."/>
            <person name="Gomez Garrido J."/>
        </authorList>
    </citation>
    <scope>NUCLEOTIDE SEQUENCE [LARGE SCALE GENOMIC DNA]</scope>
</reference>
<dbReference type="InterPro" id="IPR038175">
    <property type="entry name" value="CBM21_dom_sf"/>
</dbReference>
<feature type="transmembrane region" description="Helical" evidence="2">
    <location>
        <begin position="1289"/>
        <end position="1309"/>
    </location>
</feature>
<gene>
    <name evidence="4" type="ORF">FSCOSCO3_A036988</name>
</gene>
<comment type="caution">
    <text evidence="4">The sequence shown here is derived from an EMBL/GenBank/DDBJ whole genome shotgun (WGS) entry which is preliminary data.</text>
</comment>
<feature type="region of interest" description="Disordered" evidence="1">
    <location>
        <begin position="1"/>
        <end position="54"/>
    </location>
</feature>
<dbReference type="GO" id="GO:0005979">
    <property type="term" value="P:regulation of glycogen biosynthetic process"/>
    <property type="evidence" value="ECO:0007669"/>
    <property type="project" value="TreeGrafter"/>
</dbReference>
<feature type="transmembrane region" description="Helical" evidence="2">
    <location>
        <begin position="1259"/>
        <end position="1282"/>
    </location>
</feature>
<evidence type="ECO:0000256" key="2">
    <source>
        <dbReference type="SAM" id="Phobius"/>
    </source>
</evidence>
<dbReference type="Proteomes" id="UP001314229">
    <property type="component" value="Unassembled WGS sequence"/>
</dbReference>
<evidence type="ECO:0000313" key="5">
    <source>
        <dbReference type="Proteomes" id="UP001314229"/>
    </source>
</evidence>
<organism evidence="4 5">
    <name type="scientific">Scomber scombrus</name>
    <name type="common">Atlantic mackerel</name>
    <name type="synonym">Scomber vernalis</name>
    <dbReference type="NCBI Taxonomy" id="13677"/>
    <lineage>
        <taxon>Eukaryota</taxon>
        <taxon>Metazoa</taxon>
        <taxon>Chordata</taxon>
        <taxon>Craniata</taxon>
        <taxon>Vertebrata</taxon>
        <taxon>Euteleostomi</taxon>
        <taxon>Actinopterygii</taxon>
        <taxon>Neopterygii</taxon>
        <taxon>Teleostei</taxon>
        <taxon>Neoteleostei</taxon>
        <taxon>Acanthomorphata</taxon>
        <taxon>Pelagiaria</taxon>
        <taxon>Scombriformes</taxon>
        <taxon>Scombridae</taxon>
        <taxon>Scomber</taxon>
    </lineage>
</organism>
<feature type="region of interest" description="Disordered" evidence="1">
    <location>
        <begin position="524"/>
        <end position="553"/>
    </location>
</feature>
<feature type="region of interest" description="Disordered" evidence="1">
    <location>
        <begin position="1172"/>
        <end position="1222"/>
    </location>
</feature>
<dbReference type="InterPro" id="IPR050782">
    <property type="entry name" value="PP1_regulatory_subunit_3"/>
</dbReference>
<keyword evidence="2" id="KW-0472">Membrane</keyword>
<evidence type="ECO:0000256" key="1">
    <source>
        <dbReference type="SAM" id="MobiDB-lite"/>
    </source>
</evidence>
<name>A0AAV1MTR0_SCOSC</name>
<keyword evidence="5" id="KW-1185">Reference proteome</keyword>
<dbReference type="Gene3D" id="2.60.40.2440">
    <property type="entry name" value="Carbohydrate binding type-21 domain"/>
    <property type="match status" value="1"/>
</dbReference>
<feature type="region of interest" description="Disordered" evidence="1">
    <location>
        <begin position="775"/>
        <end position="818"/>
    </location>
</feature>
<feature type="compositionally biased region" description="Polar residues" evidence="1">
    <location>
        <begin position="1172"/>
        <end position="1209"/>
    </location>
</feature>
<keyword evidence="2" id="KW-1133">Transmembrane helix</keyword>
<keyword evidence="2" id="KW-0812">Transmembrane</keyword>
<feature type="compositionally biased region" description="Basic and acidic residues" evidence="1">
    <location>
        <begin position="9"/>
        <end position="27"/>
    </location>
</feature>
<dbReference type="GO" id="GO:0008157">
    <property type="term" value="F:protein phosphatase 1 binding"/>
    <property type="evidence" value="ECO:0007669"/>
    <property type="project" value="TreeGrafter"/>
</dbReference>
<dbReference type="GO" id="GO:0000164">
    <property type="term" value="C:protein phosphatase type 1 complex"/>
    <property type="evidence" value="ECO:0007669"/>
    <property type="project" value="TreeGrafter"/>
</dbReference>
<feature type="domain" description="CBM21" evidence="3">
    <location>
        <begin position="119"/>
        <end position="229"/>
    </location>
</feature>
<feature type="region of interest" description="Disordered" evidence="1">
    <location>
        <begin position="332"/>
        <end position="366"/>
    </location>
</feature>
<feature type="compositionally biased region" description="Basic and acidic residues" evidence="1">
    <location>
        <begin position="804"/>
        <end position="818"/>
    </location>
</feature>
<sequence>MEALYIQPLKKDRGMMEESEEVKSREQEEGEMEASSPMGSTTDEETDDDSEQEPPLVVRRKVSFADAFGLNLVSVKEFDNADLAESEDIDALEREATNPLEEFYMSCLFTPPSSPEELDQRLEAEMVELESIGLLPGTTTLRGIIKVANLCYNKSVYARISLDQWKTYFDLFAEYVPGSSDRKTDKFAFMYTLVPPFEKGGTRLEFCLRYETSVGTFWANNKDMNYVLFCHQRAQGPQVQEESAGHKGKRSCLIRTNRRGSAEEKTRDTINTATVAAEADAPHEAVEADRKTMDSAEIQSLLYHEELKPLVGNIRRRHRAARLARVQDLFQRKQQELKPKPISATWDDSASSLEKRQKKPSNESSQVLTYHQIPLLTLDWKDDKPQQCGTADKDDIWTGRAKMSKASEEPSVDDMWEAFLNGTDETTSKETSVCDVWQAFLHGPSYKDHSGVPESEWLQTAMLVSPPNDKEPQTQYVASSQEDEFQLGTDTPTTLQAHTSAACQLLSDTRETSLANIAINAEDQQPAEECVSGPRDDNTVTQEASQRSQTNSVTDTLQEFSLRGATPVSEGSVDSSTECHKQAIQEQERGGIIGEAGGIGSNESSMPHTADLVTSSGELETTDMTAMPESQNASADDRISRGTGLDQALSYSQEEEVTGTAHNAMDDTLAFRETIRLGTKDGERFVFSATTKAVEEGITTNCTESKISQEEEIFRPECEISQRYADEKQCKELSLNQNGENALKQNENDENEIRPAQSHADEFNLNQTCQKNIRQSQMMESESKVDESESEDAASNNSDVDGFGQKEVETSDSTTSEKTKRLIGEAEMIQLLDKEAEEVLCLQKEEEDPTQAQESEIDEHVSVSNQTDEGINLSYSGIIQEKQVFDNDHDTFRPSPKDKCNPNLMEVLEMRWTHSQEHIKGQKEYVGSEISTREVTAKENVARKDTSTELQHQPETLKRIEEDMSQRDRAERVSIGKLEIEAVGELMGNVENPQGKSENAPAEVKELSAEVEYSPRVEYKNLSEGTKDPITAENTVALEVIGSGLEEMLIDRFGEDLVNGIWEDVFGQRGNVQAFNRDTNIVDGEGAKLTDILDITHDCHLFSDLDCNDTFDSGVFSLTDLPTDPNLSLCQGLEQTLVSRSNEFSPTETGQSLGEKEKTHFLFKVQTDSDSSAHLSQDLNPTLSAPRRQSLTESAQTLSSPKDQGNYTQIKERSVTHQETGSQIEGCVLARRESFNQSDHQSPIHSSPSSKKLKESDGFLWWSILYILSVITRVLICGLLVAGFFIIIFLYDFPVFFAVYISSLCWWFYKCKRNPVTMKQGGMS</sequence>
<evidence type="ECO:0000259" key="3">
    <source>
        <dbReference type="PROSITE" id="PS51159"/>
    </source>
</evidence>
<feature type="compositionally biased region" description="Polar residues" evidence="1">
    <location>
        <begin position="539"/>
        <end position="553"/>
    </location>
</feature>
<dbReference type="GO" id="GO:2001069">
    <property type="term" value="F:glycogen binding"/>
    <property type="evidence" value="ECO:0007669"/>
    <property type="project" value="TreeGrafter"/>
</dbReference>